<keyword evidence="7" id="KW-1185">Reference proteome</keyword>
<dbReference type="InterPro" id="IPR046335">
    <property type="entry name" value="LacI/GalR-like_sensor"/>
</dbReference>
<dbReference type="PANTHER" id="PTHR30146:SF155">
    <property type="entry name" value="ALANINE RACEMASE"/>
    <property type="match status" value="1"/>
</dbReference>
<dbReference type="Pfam" id="PF13377">
    <property type="entry name" value="Peripla_BP_3"/>
    <property type="match status" value="1"/>
</dbReference>
<dbReference type="Gene3D" id="3.40.50.2300">
    <property type="match status" value="2"/>
</dbReference>
<dbReference type="CDD" id="cd01392">
    <property type="entry name" value="HTH_LacI"/>
    <property type="match status" value="1"/>
</dbReference>
<evidence type="ECO:0000313" key="7">
    <source>
        <dbReference type="Proteomes" id="UP000254978"/>
    </source>
</evidence>
<evidence type="ECO:0000256" key="1">
    <source>
        <dbReference type="ARBA" id="ARBA00023015"/>
    </source>
</evidence>
<dbReference type="SMART" id="SM00354">
    <property type="entry name" value="HTH_LACI"/>
    <property type="match status" value="1"/>
</dbReference>
<dbReference type="SUPFAM" id="SSF47413">
    <property type="entry name" value="lambda repressor-like DNA-binding domains"/>
    <property type="match status" value="1"/>
</dbReference>
<dbReference type="Pfam" id="PF00356">
    <property type="entry name" value="LacI"/>
    <property type="match status" value="1"/>
</dbReference>
<dbReference type="RefSeq" id="WP_115281491.1">
    <property type="nucleotide sequence ID" value="NZ_AP022600.1"/>
</dbReference>
<name>A0A378TC78_9MYCO</name>
<feature type="domain" description="HTH lacI-type" evidence="4">
    <location>
        <begin position="16"/>
        <end position="70"/>
    </location>
</feature>
<dbReference type="Gene3D" id="1.10.260.40">
    <property type="entry name" value="lambda repressor-like DNA-binding domains"/>
    <property type="match status" value="1"/>
</dbReference>
<feature type="domain" description="HTH cro/C1-type" evidence="5">
    <location>
        <begin position="17"/>
        <end position="53"/>
    </location>
</feature>
<gene>
    <name evidence="6" type="primary">ccpA_1</name>
    <name evidence="6" type="ORF">NCTC10821_01740</name>
</gene>
<dbReference type="OrthoDB" id="37081at2"/>
<accession>A0A378TC78</accession>
<dbReference type="GO" id="GO:0000976">
    <property type="term" value="F:transcription cis-regulatory region binding"/>
    <property type="evidence" value="ECO:0007669"/>
    <property type="project" value="TreeGrafter"/>
</dbReference>
<keyword evidence="3" id="KW-0804">Transcription</keyword>
<dbReference type="Proteomes" id="UP000254978">
    <property type="component" value="Unassembled WGS sequence"/>
</dbReference>
<dbReference type="EMBL" id="UGQT01000001">
    <property type="protein sequence ID" value="STZ58230.1"/>
    <property type="molecule type" value="Genomic_DNA"/>
</dbReference>
<evidence type="ECO:0000259" key="5">
    <source>
        <dbReference type="PROSITE" id="PS50943"/>
    </source>
</evidence>
<reference evidence="6 7" key="1">
    <citation type="submission" date="2018-06" db="EMBL/GenBank/DDBJ databases">
        <authorList>
            <consortium name="Pathogen Informatics"/>
            <person name="Doyle S."/>
        </authorList>
    </citation>
    <scope>NUCLEOTIDE SEQUENCE [LARGE SCALE GENOMIC DNA]</scope>
    <source>
        <strain evidence="6 7">NCTC10821</strain>
    </source>
</reference>
<evidence type="ECO:0000313" key="6">
    <source>
        <dbReference type="EMBL" id="STZ58230.1"/>
    </source>
</evidence>
<sequence length="352" mass="37151">MGNERSVPPPGTGRRPTIADVAALAGVSRAAVSKVFNNSGRISAPTAARIHEAADKLNWTPSTAAVALRRSRSRTVGLVLNRPGALEIGATSSLLISGLESVLAPAGYGLLLYLIDRTPEDEARAYRMMADERRVDGVILTDSRYGDGRFALMRSLGLPAVLIGTPDEGDPVPHMDSDPPGAGIDDAVAHLVQLGHRRIAYIGGPDDRVQARERRLMFEATMSTQGLRPIASIAADYTPENAAERTTVLLDGTDAQPTAIIYGSDPMAIAGISAARGRGVAVPEQLSVVGFDGLPIGAWIDPTLTTVQRDAVQRGRAVATKLLNLLGEDIEVQQVTRPHLLVRGSTGPAPTD</sequence>
<dbReference type="SUPFAM" id="SSF53822">
    <property type="entry name" value="Periplasmic binding protein-like I"/>
    <property type="match status" value="1"/>
</dbReference>
<dbReference type="AlphaFoldDB" id="A0A378TC78"/>
<organism evidence="6 7">
    <name type="scientific">Mycolicibacterium tokaiense</name>
    <dbReference type="NCBI Taxonomy" id="39695"/>
    <lineage>
        <taxon>Bacteria</taxon>
        <taxon>Bacillati</taxon>
        <taxon>Actinomycetota</taxon>
        <taxon>Actinomycetes</taxon>
        <taxon>Mycobacteriales</taxon>
        <taxon>Mycobacteriaceae</taxon>
        <taxon>Mycolicibacterium</taxon>
    </lineage>
</organism>
<dbReference type="InterPro" id="IPR010982">
    <property type="entry name" value="Lambda_DNA-bd_dom_sf"/>
</dbReference>
<evidence type="ECO:0000256" key="3">
    <source>
        <dbReference type="ARBA" id="ARBA00023163"/>
    </source>
</evidence>
<dbReference type="PANTHER" id="PTHR30146">
    <property type="entry name" value="LACI-RELATED TRANSCRIPTIONAL REPRESSOR"/>
    <property type="match status" value="1"/>
</dbReference>
<dbReference type="PROSITE" id="PS50943">
    <property type="entry name" value="HTH_CROC1"/>
    <property type="match status" value="1"/>
</dbReference>
<keyword evidence="1" id="KW-0805">Transcription regulation</keyword>
<dbReference type="GO" id="GO:0003700">
    <property type="term" value="F:DNA-binding transcription factor activity"/>
    <property type="evidence" value="ECO:0007669"/>
    <property type="project" value="TreeGrafter"/>
</dbReference>
<dbReference type="InterPro" id="IPR000843">
    <property type="entry name" value="HTH_LacI"/>
</dbReference>
<dbReference type="InterPro" id="IPR001387">
    <property type="entry name" value="Cro/C1-type_HTH"/>
</dbReference>
<keyword evidence="2" id="KW-0238">DNA-binding</keyword>
<dbReference type="CDD" id="cd06267">
    <property type="entry name" value="PBP1_LacI_sugar_binding-like"/>
    <property type="match status" value="1"/>
</dbReference>
<dbReference type="InterPro" id="IPR028082">
    <property type="entry name" value="Peripla_BP_I"/>
</dbReference>
<dbReference type="PROSITE" id="PS50932">
    <property type="entry name" value="HTH_LACI_2"/>
    <property type="match status" value="1"/>
</dbReference>
<protein>
    <submittedName>
        <fullName evidence="6">LacI family transcriptional regulator</fullName>
    </submittedName>
</protein>
<proteinExistence type="predicted"/>
<evidence type="ECO:0000256" key="2">
    <source>
        <dbReference type="ARBA" id="ARBA00023125"/>
    </source>
</evidence>
<evidence type="ECO:0000259" key="4">
    <source>
        <dbReference type="PROSITE" id="PS50932"/>
    </source>
</evidence>